<reference evidence="3 4" key="1">
    <citation type="journal article" date="2019" name="Nat. Plants">
        <title>Genome sequencing of Musa balbisiana reveals subgenome evolution and function divergence in polyploid bananas.</title>
        <authorList>
            <person name="Yao X."/>
        </authorList>
    </citation>
    <scope>NUCLEOTIDE SEQUENCE [LARGE SCALE GENOMIC DNA]</scope>
    <source>
        <strain evidence="4">cv. DH-PKW</strain>
        <tissue evidence="3">Leaves</tissue>
    </source>
</reference>
<feature type="compositionally biased region" description="Polar residues" evidence="1">
    <location>
        <begin position="37"/>
        <end position="51"/>
    </location>
</feature>
<dbReference type="Pfam" id="PF04195">
    <property type="entry name" value="Transposase_28"/>
    <property type="match status" value="1"/>
</dbReference>
<sequence>MSPSPSSSLSSFLSPSPTPSPSPSSFPPASSRDKIVSASSGSAPTETSKGSTELEALKSWHDVDSVVTEDLLRVLRDRYRILECYGLHTPRSGCDLHPVIRDCLHFWGISTSQVSPNSWCYMVAFIWECQGAGIDPSWSLFLACFHLGKGPGEYYLTAHSGFKISGVPSNNKGWKMHFFFISCAQEWGFSTGWAIRSIDNALPSISAGDTAMVDRLRGILSSSQVIKKMTEEWMVGAELSSTTGGMVIRI</sequence>
<dbReference type="EMBL" id="PYDT01000007">
    <property type="protein sequence ID" value="THU55551.1"/>
    <property type="molecule type" value="Genomic_DNA"/>
</dbReference>
<organism evidence="3 4">
    <name type="scientific">Musa balbisiana</name>
    <name type="common">Banana</name>
    <dbReference type="NCBI Taxonomy" id="52838"/>
    <lineage>
        <taxon>Eukaryota</taxon>
        <taxon>Viridiplantae</taxon>
        <taxon>Streptophyta</taxon>
        <taxon>Embryophyta</taxon>
        <taxon>Tracheophyta</taxon>
        <taxon>Spermatophyta</taxon>
        <taxon>Magnoliopsida</taxon>
        <taxon>Liliopsida</taxon>
        <taxon>Zingiberales</taxon>
        <taxon>Musaceae</taxon>
        <taxon>Musa</taxon>
    </lineage>
</organism>
<keyword evidence="4" id="KW-1185">Reference proteome</keyword>
<feature type="region of interest" description="Disordered" evidence="1">
    <location>
        <begin position="1"/>
        <end position="51"/>
    </location>
</feature>
<dbReference type="InterPro" id="IPR007321">
    <property type="entry name" value="Transposase_28"/>
</dbReference>
<dbReference type="AlphaFoldDB" id="A0A4S8J2K3"/>
<feature type="domain" description="Transposase (putative) gypsy type" evidence="2">
    <location>
        <begin position="95"/>
        <end position="147"/>
    </location>
</feature>
<evidence type="ECO:0000313" key="3">
    <source>
        <dbReference type="EMBL" id="THU55551.1"/>
    </source>
</evidence>
<gene>
    <name evidence="3" type="ORF">C4D60_Mb11t07770</name>
</gene>
<feature type="compositionally biased region" description="Pro residues" evidence="1">
    <location>
        <begin position="16"/>
        <end position="26"/>
    </location>
</feature>
<comment type="caution">
    <text evidence="3">The sequence shown here is derived from an EMBL/GenBank/DDBJ whole genome shotgun (WGS) entry which is preliminary data.</text>
</comment>
<evidence type="ECO:0000313" key="4">
    <source>
        <dbReference type="Proteomes" id="UP000317650"/>
    </source>
</evidence>
<accession>A0A4S8J2K3</accession>
<evidence type="ECO:0000259" key="2">
    <source>
        <dbReference type="Pfam" id="PF04195"/>
    </source>
</evidence>
<evidence type="ECO:0000256" key="1">
    <source>
        <dbReference type="SAM" id="MobiDB-lite"/>
    </source>
</evidence>
<dbReference type="STRING" id="52838.A0A4S8J2K3"/>
<dbReference type="Proteomes" id="UP000317650">
    <property type="component" value="Chromosome 11"/>
</dbReference>
<name>A0A4S8J2K3_MUSBA</name>
<protein>
    <recommendedName>
        <fullName evidence="2">Transposase (putative) gypsy type domain-containing protein</fullName>
    </recommendedName>
</protein>
<feature type="compositionally biased region" description="Low complexity" evidence="1">
    <location>
        <begin position="1"/>
        <end position="15"/>
    </location>
</feature>
<proteinExistence type="predicted"/>